<feature type="region of interest" description="Disordered" evidence="1">
    <location>
        <begin position="53"/>
        <end position="72"/>
    </location>
</feature>
<evidence type="ECO:0000256" key="1">
    <source>
        <dbReference type="SAM" id="MobiDB-lite"/>
    </source>
</evidence>
<evidence type="ECO:0000313" key="2">
    <source>
        <dbReference type="EMBL" id="KAF6422664.1"/>
    </source>
</evidence>
<proteinExistence type="predicted"/>
<keyword evidence="3" id="KW-1185">Reference proteome</keyword>
<dbReference type="Proteomes" id="UP000593571">
    <property type="component" value="Unassembled WGS sequence"/>
</dbReference>
<evidence type="ECO:0000313" key="3">
    <source>
        <dbReference type="Proteomes" id="UP000593571"/>
    </source>
</evidence>
<dbReference type="AlphaFoldDB" id="A0A7J8DHE9"/>
<protein>
    <submittedName>
        <fullName evidence="2">Uncharacterized protein</fullName>
    </submittedName>
</protein>
<comment type="caution">
    <text evidence="2">The sequence shown here is derived from an EMBL/GenBank/DDBJ whole genome shotgun (WGS) entry which is preliminary data.</text>
</comment>
<feature type="region of interest" description="Disordered" evidence="1">
    <location>
        <begin position="1"/>
        <end position="48"/>
    </location>
</feature>
<feature type="compositionally biased region" description="Pro residues" evidence="1">
    <location>
        <begin position="136"/>
        <end position="148"/>
    </location>
</feature>
<organism evidence="2 3">
    <name type="scientific">Rousettus aegyptiacus</name>
    <name type="common">Egyptian fruit bat</name>
    <name type="synonym">Pteropus aegyptiacus</name>
    <dbReference type="NCBI Taxonomy" id="9407"/>
    <lineage>
        <taxon>Eukaryota</taxon>
        <taxon>Metazoa</taxon>
        <taxon>Chordata</taxon>
        <taxon>Craniata</taxon>
        <taxon>Vertebrata</taxon>
        <taxon>Euteleostomi</taxon>
        <taxon>Mammalia</taxon>
        <taxon>Eutheria</taxon>
        <taxon>Laurasiatheria</taxon>
        <taxon>Chiroptera</taxon>
        <taxon>Yinpterochiroptera</taxon>
        <taxon>Pteropodoidea</taxon>
        <taxon>Pteropodidae</taxon>
        <taxon>Rousettinae</taxon>
        <taxon>Rousettus</taxon>
    </lineage>
</organism>
<accession>A0A7J8DHE9</accession>
<gene>
    <name evidence="2" type="ORF">HJG63_008506</name>
</gene>
<feature type="compositionally biased region" description="Basic and acidic residues" evidence="1">
    <location>
        <begin position="8"/>
        <end position="19"/>
    </location>
</feature>
<dbReference type="EMBL" id="JACASE010000012">
    <property type="protein sequence ID" value="KAF6422664.1"/>
    <property type="molecule type" value="Genomic_DNA"/>
</dbReference>
<reference evidence="2 3" key="1">
    <citation type="journal article" date="2020" name="Nature">
        <title>Six reference-quality genomes reveal evolution of bat adaptations.</title>
        <authorList>
            <person name="Jebb D."/>
            <person name="Huang Z."/>
            <person name="Pippel M."/>
            <person name="Hughes G.M."/>
            <person name="Lavrichenko K."/>
            <person name="Devanna P."/>
            <person name="Winkler S."/>
            <person name="Jermiin L.S."/>
            <person name="Skirmuntt E.C."/>
            <person name="Katzourakis A."/>
            <person name="Burkitt-Gray L."/>
            <person name="Ray D.A."/>
            <person name="Sullivan K.A.M."/>
            <person name="Roscito J.G."/>
            <person name="Kirilenko B.M."/>
            <person name="Davalos L.M."/>
            <person name="Corthals A.P."/>
            <person name="Power M.L."/>
            <person name="Jones G."/>
            <person name="Ransome R.D."/>
            <person name="Dechmann D.K.N."/>
            <person name="Locatelli A.G."/>
            <person name="Puechmaille S.J."/>
            <person name="Fedrigo O."/>
            <person name="Jarvis E.D."/>
            <person name="Hiller M."/>
            <person name="Vernes S.C."/>
            <person name="Myers E.W."/>
            <person name="Teeling E.C."/>
        </authorList>
    </citation>
    <scope>NUCLEOTIDE SEQUENCE [LARGE SCALE GENOMIC DNA]</scope>
    <source>
        <strain evidence="2">MRouAeg1</strain>
        <tissue evidence="2">Muscle</tissue>
    </source>
</reference>
<feature type="compositionally biased region" description="Basic residues" evidence="1">
    <location>
        <begin position="38"/>
        <end position="48"/>
    </location>
</feature>
<name>A0A7J8DHE9_ROUAE</name>
<feature type="region of interest" description="Disordered" evidence="1">
    <location>
        <begin position="126"/>
        <end position="164"/>
    </location>
</feature>
<sequence>MATPTPPEAREGSLGGDRRRRERMGLSAGRIGAPERLPRRRAGWRRGVRAARRAGEGLGAQGSPAAQPRRDAGSLTCRPLGCLLFPPWHRSTSVLSRCWRPGPEPRAGARGLARLSARPPPPARWLLGRLSASVPPTIPPATPPPRAGDPPLGRADPGGSCRLV</sequence>